<name>A0ABV7XWK8_9FLAO</name>
<evidence type="ECO:0000313" key="1">
    <source>
        <dbReference type="EMBL" id="MFC3756075.1"/>
    </source>
</evidence>
<proteinExistence type="predicted"/>
<evidence type="ECO:0008006" key="3">
    <source>
        <dbReference type="Google" id="ProtNLM"/>
    </source>
</evidence>
<evidence type="ECO:0000313" key="2">
    <source>
        <dbReference type="Proteomes" id="UP001595735"/>
    </source>
</evidence>
<reference evidence="2" key="1">
    <citation type="journal article" date="2019" name="Int. J. Syst. Evol. Microbiol.">
        <title>The Global Catalogue of Microorganisms (GCM) 10K type strain sequencing project: providing services to taxonomists for standard genome sequencing and annotation.</title>
        <authorList>
            <consortium name="The Broad Institute Genomics Platform"/>
            <consortium name="The Broad Institute Genome Sequencing Center for Infectious Disease"/>
            <person name="Wu L."/>
            <person name="Ma J."/>
        </authorList>
    </citation>
    <scope>NUCLEOTIDE SEQUENCE [LARGE SCALE GENOMIC DNA]</scope>
    <source>
        <strain evidence="2">CECT 7798</strain>
    </source>
</reference>
<sequence>MKQQVILPKFTQLLEHMGENIKLARKRRKLTTVPVSERTYIGCSTL</sequence>
<comment type="caution">
    <text evidence="1">The sequence shown here is derived from an EMBL/GenBank/DDBJ whole genome shotgun (WGS) entry which is preliminary data.</text>
</comment>
<protein>
    <recommendedName>
        <fullName evidence="3">XRE family transcriptional regulator</fullName>
    </recommendedName>
</protein>
<dbReference type="Proteomes" id="UP001595735">
    <property type="component" value="Unassembled WGS sequence"/>
</dbReference>
<dbReference type="RefSeq" id="WP_290296305.1">
    <property type="nucleotide sequence ID" value="NZ_JAUFQR010000001.1"/>
</dbReference>
<accession>A0ABV7XWK8</accession>
<gene>
    <name evidence="1" type="ORF">ACFONJ_08875</name>
</gene>
<keyword evidence="2" id="KW-1185">Reference proteome</keyword>
<dbReference type="EMBL" id="JBHRYO010000002">
    <property type="protein sequence ID" value="MFC3756075.1"/>
    <property type="molecule type" value="Genomic_DNA"/>
</dbReference>
<organism evidence="1 2">
    <name type="scientific">Chryseobacterium tructae</name>
    <dbReference type="NCBI Taxonomy" id="1037380"/>
    <lineage>
        <taxon>Bacteria</taxon>
        <taxon>Pseudomonadati</taxon>
        <taxon>Bacteroidota</taxon>
        <taxon>Flavobacteriia</taxon>
        <taxon>Flavobacteriales</taxon>
        <taxon>Weeksellaceae</taxon>
        <taxon>Chryseobacterium group</taxon>
        <taxon>Chryseobacterium</taxon>
    </lineage>
</organism>